<comment type="caution">
    <text evidence="4">The sequence shown here is derived from an EMBL/GenBank/DDBJ whole genome shotgun (WGS) entry which is preliminary data.</text>
</comment>
<evidence type="ECO:0000256" key="1">
    <source>
        <dbReference type="ARBA" id="ARBA00023013"/>
    </source>
</evidence>
<dbReference type="EMBL" id="JAMYWD010000005">
    <property type="protein sequence ID" value="KAJ4972372.1"/>
    <property type="molecule type" value="Genomic_DNA"/>
</dbReference>
<dbReference type="PANTHER" id="PTHR33142">
    <property type="entry name" value="CYCLIN-DEPENDENT PROTEIN KINASE INHIBITOR SMR13"/>
    <property type="match status" value="1"/>
</dbReference>
<keyword evidence="5" id="KW-1185">Reference proteome</keyword>
<dbReference type="GO" id="GO:0032875">
    <property type="term" value="P:regulation of DNA endoreduplication"/>
    <property type="evidence" value="ECO:0007669"/>
    <property type="project" value="InterPro"/>
</dbReference>
<dbReference type="Proteomes" id="UP001141806">
    <property type="component" value="Unassembled WGS sequence"/>
</dbReference>
<evidence type="ECO:0000256" key="3">
    <source>
        <dbReference type="SAM" id="MobiDB-lite"/>
    </source>
</evidence>
<organism evidence="4 5">
    <name type="scientific">Protea cynaroides</name>
    <dbReference type="NCBI Taxonomy" id="273540"/>
    <lineage>
        <taxon>Eukaryota</taxon>
        <taxon>Viridiplantae</taxon>
        <taxon>Streptophyta</taxon>
        <taxon>Embryophyta</taxon>
        <taxon>Tracheophyta</taxon>
        <taxon>Spermatophyta</taxon>
        <taxon>Magnoliopsida</taxon>
        <taxon>Proteales</taxon>
        <taxon>Proteaceae</taxon>
        <taxon>Protea</taxon>
    </lineage>
</organism>
<feature type="compositionally biased region" description="Basic and acidic residues" evidence="3">
    <location>
        <begin position="55"/>
        <end position="67"/>
    </location>
</feature>
<dbReference type="PANTHER" id="PTHR33142:SF89">
    <property type="entry name" value="CYCLIN-DEPENDENT PROTEIN KINASE INHIBITOR SMR2"/>
    <property type="match status" value="1"/>
</dbReference>
<proteinExistence type="predicted"/>
<name>A0A9Q0QUL2_9MAGN</name>
<keyword evidence="1" id="KW-0649">Protein kinase inhibitor</keyword>
<evidence type="ECO:0000256" key="2">
    <source>
        <dbReference type="ARBA" id="ARBA00023306"/>
    </source>
</evidence>
<feature type="region of interest" description="Disordered" evidence="3">
    <location>
        <begin position="43"/>
        <end position="74"/>
    </location>
</feature>
<evidence type="ECO:0000313" key="5">
    <source>
        <dbReference type="Proteomes" id="UP001141806"/>
    </source>
</evidence>
<evidence type="ECO:0000313" key="4">
    <source>
        <dbReference type="EMBL" id="KAJ4972372.1"/>
    </source>
</evidence>
<dbReference type="InterPro" id="IPR040389">
    <property type="entry name" value="SMR"/>
</dbReference>
<reference evidence="4" key="1">
    <citation type="journal article" date="2023" name="Plant J.">
        <title>The genome of the king protea, Protea cynaroides.</title>
        <authorList>
            <person name="Chang J."/>
            <person name="Duong T.A."/>
            <person name="Schoeman C."/>
            <person name="Ma X."/>
            <person name="Roodt D."/>
            <person name="Barker N."/>
            <person name="Li Z."/>
            <person name="Van de Peer Y."/>
            <person name="Mizrachi E."/>
        </authorList>
    </citation>
    <scope>NUCLEOTIDE SEQUENCE</scope>
    <source>
        <tissue evidence="4">Young leaves</tissue>
    </source>
</reference>
<sequence>MSIKSTDLEFPHDLPVIRLRPAPSTLEDQQDNTNNEAIQNSLNHNEYGWGTDGDNECRTPTSDDHKIPVMRSCPDAPRKQTGVVLCKRKLSHEFRFFEITGRDQVESFFNCYSFSVKKSRRSNSNSKSNS</sequence>
<protein>
    <submittedName>
        <fullName evidence="4">Uncharacterized protein</fullName>
    </submittedName>
</protein>
<keyword evidence="2" id="KW-0131">Cell cycle</keyword>
<dbReference type="GO" id="GO:0004860">
    <property type="term" value="F:protein kinase inhibitor activity"/>
    <property type="evidence" value="ECO:0007669"/>
    <property type="project" value="UniProtKB-KW"/>
</dbReference>
<dbReference type="OrthoDB" id="662905at2759"/>
<dbReference type="AlphaFoldDB" id="A0A9Q0QUL2"/>
<gene>
    <name evidence="4" type="ORF">NE237_005471</name>
</gene>
<accession>A0A9Q0QUL2</accession>